<keyword evidence="13" id="KW-1185">Reference proteome</keyword>
<accession>A0ABW5YX98</accession>
<dbReference type="Pfam" id="PF13715">
    <property type="entry name" value="CarbopepD_reg_2"/>
    <property type="match status" value="1"/>
</dbReference>
<gene>
    <name evidence="12" type="ORF">ACFS6I_13985</name>
</gene>
<feature type="domain" description="TonB-dependent receptor plug" evidence="11">
    <location>
        <begin position="135"/>
        <end position="239"/>
    </location>
</feature>
<evidence type="ECO:0000259" key="11">
    <source>
        <dbReference type="Pfam" id="PF07715"/>
    </source>
</evidence>
<evidence type="ECO:0000256" key="9">
    <source>
        <dbReference type="RuleBase" id="RU003357"/>
    </source>
</evidence>
<dbReference type="NCBIfam" id="TIGR04057">
    <property type="entry name" value="SusC_RagA_signa"/>
    <property type="match status" value="1"/>
</dbReference>
<dbReference type="EMBL" id="JBHUPE010000005">
    <property type="protein sequence ID" value="MFD2905047.1"/>
    <property type="molecule type" value="Genomic_DNA"/>
</dbReference>
<comment type="caution">
    <text evidence="12">The sequence shown here is derived from an EMBL/GenBank/DDBJ whole genome shotgun (WGS) entry which is preliminary data.</text>
</comment>
<dbReference type="InterPro" id="IPR008969">
    <property type="entry name" value="CarboxyPept-like_regulatory"/>
</dbReference>
<dbReference type="SUPFAM" id="SSF49464">
    <property type="entry name" value="Carboxypeptidase regulatory domain-like"/>
    <property type="match status" value="1"/>
</dbReference>
<evidence type="ECO:0000313" key="13">
    <source>
        <dbReference type="Proteomes" id="UP001597509"/>
    </source>
</evidence>
<evidence type="ECO:0000256" key="6">
    <source>
        <dbReference type="ARBA" id="ARBA00023136"/>
    </source>
</evidence>
<organism evidence="12 13">
    <name type="scientific">Sphingobacterium anhuiense</name>
    <dbReference type="NCBI Taxonomy" id="493780"/>
    <lineage>
        <taxon>Bacteria</taxon>
        <taxon>Pseudomonadati</taxon>
        <taxon>Bacteroidota</taxon>
        <taxon>Sphingobacteriia</taxon>
        <taxon>Sphingobacteriales</taxon>
        <taxon>Sphingobacteriaceae</taxon>
        <taxon>Sphingobacterium</taxon>
    </lineage>
</organism>
<keyword evidence="5 9" id="KW-0798">TonB box</keyword>
<evidence type="ECO:0000259" key="10">
    <source>
        <dbReference type="Pfam" id="PF00593"/>
    </source>
</evidence>
<protein>
    <submittedName>
        <fullName evidence="12">SusC/RagA family TonB-linked outer membrane protein</fullName>
    </submittedName>
</protein>
<evidence type="ECO:0000256" key="2">
    <source>
        <dbReference type="ARBA" id="ARBA00022448"/>
    </source>
</evidence>
<dbReference type="Pfam" id="PF07715">
    <property type="entry name" value="Plug"/>
    <property type="match status" value="1"/>
</dbReference>
<dbReference type="Gene3D" id="2.60.40.1120">
    <property type="entry name" value="Carboxypeptidase-like, regulatory domain"/>
    <property type="match status" value="1"/>
</dbReference>
<dbReference type="InterPro" id="IPR036942">
    <property type="entry name" value="Beta-barrel_TonB_sf"/>
</dbReference>
<dbReference type="Pfam" id="PF00593">
    <property type="entry name" value="TonB_dep_Rec_b-barrel"/>
    <property type="match status" value="1"/>
</dbReference>
<keyword evidence="3 8" id="KW-1134">Transmembrane beta strand</keyword>
<comment type="subcellular location">
    <subcellularLocation>
        <location evidence="1 8">Cell outer membrane</location>
        <topology evidence="1 8">Multi-pass membrane protein</topology>
    </subcellularLocation>
</comment>
<dbReference type="RefSeq" id="WP_380921507.1">
    <property type="nucleotide sequence ID" value="NZ_JBHUPE010000005.1"/>
</dbReference>
<dbReference type="InterPro" id="IPR039426">
    <property type="entry name" value="TonB-dep_rcpt-like"/>
</dbReference>
<evidence type="ECO:0000256" key="7">
    <source>
        <dbReference type="ARBA" id="ARBA00023237"/>
    </source>
</evidence>
<evidence type="ECO:0000313" key="12">
    <source>
        <dbReference type="EMBL" id="MFD2905047.1"/>
    </source>
</evidence>
<dbReference type="Gene3D" id="2.170.130.10">
    <property type="entry name" value="TonB-dependent receptor, plug domain"/>
    <property type="match status" value="1"/>
</dbReference>
<evidence type="ECO:0000256" key="5">
    <source>
        <dbReference type="ARBA" id="ARBA00023077"/>
    </source>
</evidence>
<keyword evidence="6 8" id="KW-0472">Membrane</keyword>
<dbReference type="NCBIfam" id="TIGR04056">
    <property type="entry name" value="OMP_RagA_SusC"/>
    <property type="match status" value="1"/>
</dbReference>
<dbReference type="Gene3D" id="2.40.170.20">
    <property type="entry name" value="TonB-dependent receptor, beta-barrel domain"/>
    <property type="match status" value="1"/>
</dbReference>
<dbReference type="PROSITE" id="PS52016">
    <property type="entry name" value="TONB_DEPENDENT_REC_3"/>
    <property type="match status" value="1"/>
</dbReference>
<sequence>MKVNLISCCLWATRLSVPKWHQIALLNVFCAITISAQAQNNISVQGVVRNEQGVVMEGVSVRAKGTAIGTQTDINGAFKLSVPNQETILQFSYINYIKQEIAVGKETQLTVTLSSENNVIDEVVVVGFGQQKRTNLTGSVAVVDKKSLENRPVKNALQALQGLAPGLNISQNNGSLESNPSLNIRGSGTIGQSSSAPLVLIDGAEGSLTALNPQDIETVTVLKDASTASIYGSRAAFGVILVTTKSGQKGSRPVASYNNSLRISTPALTLKTMDSYSFANYFNQAQVNGNGAPHFDQEHLERIKQFQEGKITTSIIPNPTNPTQWDDGYMKGNDNVDYFDLMYKDNSFGQEHNLSLAGGSDKTTYYVSANILDQKGLMAFNTDVYKRYSMSARINSQISSKLNLNYIGRLVREDFKKPTDLNNSFYDNLGRQGWPTLPYKDPNGFLYNSPSPVMGMMEGGDYKTVKDINTQQVQLVFEPIKDWKTYGTATYRITSRFDNTFSNQLYNHDVAGNPILYKNSSYVAEYAYKENYYNINAYTELTRNWNLHNFKGMAGFQIESAAYRDLNASRDGIMIVGQPVIDLTSGTAPDGQPKAPVVSGQYQDWASAGFFSRVNYDYDSKYLLEASMRYDGSSRFRADSRWGFFPSFSAGWNLTKESFMENTKSYIDMIKLRASYGELGNQNTNVWYPTYVVMPVGIASGSWLVNNQRPNTASAAGLVSANLTWETVKTLNMGVDFALLSNRLSGSFDVFQRKTLNMVGPAPQLSNTLGTAVPQANNTDLKTNGFELTLGWRDKTAGNFGYNVKFLLSDYTSTVTRYPNLTGSFNGGYREGQKLGEIWGYETIGIAKSKEEMESHLNSLPNGGQSVIGSQWEAGDIMYKDLNNDGKIDFGSWTESEPGDRKVIGNSTPRYAFGFNMGADYKNFDFSMFLQGVIKRDVWQPGYYFWGATSNIWASTGLTQHMDYFRTADNMFGENLDAYYARPVFGTNKNQEVQTRYLQNAAYIRLKNIQIGYTIDADALNKIGISKGRIYLSGENLWQKSNVATMFDPETIDGGSSGTVYPLTKMWAAGLSLTF</sequence>
<evidence type="ECO:0000256" key="1">
    <source>
        <dbReference type="ARBA" id="ARBA00004571"/>
    </source>
</evidence>
<reference evidence="13" key="1">
    <citation type="journal article" date="2019" name="Int. J. Syst. Evol. Microbiol.">
        <title>The Global Catalogue of Microorganisms (GCM) 10K type strain sequencing project: providing services to taxonomists for standard genome sequencing and annotation.</title>
        <authorList>
            <consortium name="The Broad Institute Genomics Platform"/>
            <consortium name="The Broad Institute Genome Sequencing Center for Infectious Disease"/>
            <person name="Wu L."/>
            <person name="Ma J."/>
        </authorList>
    </citation>
    <scope>NUCLEOTIDE SEQUENCE [LARGE SCALE GENOMIC DNA]</scope>
    <source>
        <strain evidence="13">KCTC 22209</strain>
    </source>
</reference>
<evidence type="ECO:0000256" key="8">
    <source>
        <dbReference type="PROSITE-ProRule" id="PRU01360"/>
    </source>
</evidence>
<dbReference type="Proteomes" id="UP001597509">
    <property type="component" value="Unassembled WGS sequence"/>
</dbReference>
<evidence type="ECO:0000256" key="4">
    <source>
        <dbReference type="ARBA" id="ARBA00022692"/>
    </source>
</evidence>
<keyword evidence="4 8" id="KW-0812">Transmembrane</keyword>
<dbReference type="SUPFAM" id="SSF56935">
    <property type="entry name" value="Porins"/>
    <property type="match status" value="1"/>
</dbReference>
<keyword evidence="2 8" id="KW-0813">Transport</keyword>
<evidence type="ECO:0000256" key="3">
    <source>
        <dbReference type="ARBA" id="ARBA00022452"/>
    </source>
</evidence>
<comment type="similarity">
    <text evidence="8 9">Belongs to the TonB-dependent receptor family.</text>
</comment>
<keyword evidence="7 8" id="KW-0998">Cell outer membrane</keyword>
<dbReference type="InterPro" id="IPR023996">
    <property type="entry name" value="TonB-dep_OMP_SusC/RagA"/>
</dbReference>
<feature type="domain" description="TonB-dependent receptor-like beta-barrel" evidence="10">
    <location>
        <begin position="419"/>
        <end position="1037"/>
    </location>
</feature>
<dbReference type="InterPro" id="IPR037066">
    <property type="entry name" value="Plug_dom_sf"/>
</dbReference>
<proteinExistence type="inferred from homology"/>
<dbReference type="InterPro" id="IPR000531">
    <property type="entry name" value="Beta-barrel_TonB"/>
</dbReference>
<name>A0ABW5YX98_9SPHI</name>
<dbReference type="InterPro" id="IPR012910">
    <property type="entry name" value="Plug_dom"/>
</dbReference>
<dbReference type="InterPro" id="IPR023997">
    <property type="entry name" value="TonB-dep_OMP_SusC/RagA_CS"/>
</dbReference>